<dbReference type="InterPro" id="IPR018873">
    <property type="entry name" value="KilA-N_DNA-bd_domain"/>
</dbReference>
<dbReference type="Pfam" id="PF10543">
    <property type="entry name" value="ORF6N"/>
    <property type="match status" value="1"/>
</dbReference>
<gene>
    <name evidence="3" type="ORF">HMPREF1535_01808</name>
</gene>
<comment type="caution">
    <text evidence="3">The sequence shown here is derived from an EMBL/GenBank/DDBJ whole genome shotgun (WGS) entry which is preliminary data.</text>
</comment>
<evidence type="ECO:0000259" key="2">
    <source>
        <dbReference type="Pfam" id="PF10543"/>
    </source>
</evidence>
<dbReference type="RefSeq" id="WP_046145893.1">
    <property type="nucleotide sequence ID" value="NZ_KQ033912.1"/>
</dbReference>
<evidence type="ECO:0000256" key="1">
    <source>
        <dbReference type="SAM" id="Coils"/>
    </source>
</evidence>
<keyword evidence="1" id="KW-0175">Coiled coil</keyword>
<dbReference type="Proteomes" id="UP000033047">
    <property type="component" value="Unassembled WGS sequence"/>
</dbReference>
<evidence type="ECO:0000313" key="4">
    <source>
        <dbReference type="Proteomes" id="UP000033047"/>
    </source>
</evidence>
<dbReference type="HOGENOM" id="CLU_055403_2_0_10"/>
<dbReference type="STRING" id="927665.HMPREF1535_01808"/>
<evidence type="ECO:0000313" key="3">
    <source>
        <dbReference type="EMBL" id="KKB57155.1"/>
    </source>
</evidence>
<dbReference type="EMBL" id="AQHV01000010">
    <property type="protein sequence ID" value="KKB57155.1"/>
    <property type="molecule type" value="Genomic_DNA"/>
</dbReference>
<protein>
    <recommendedName>
        <fullName evidence="2">KilA-N DNA-binding domain-containing protein</fullName>
    </recommendedName>
</protein>
<accession>A0A0F5JHV4</accession>
<name>A0A0F5JHV4_9BACT</name>
<dbReference type="AlphaFoldDB" id="A0A0F5JHV4"/>
<sequence>MEQLQLIQSKIYEIRGQKVMLDFDLAEMYGTETKYLKRSVKNNIRRFPAPDFMFELTKDEWESLRCNFSTLNKGRGQHPKYMPYAFSELGVSMLSSVLNSDTAIEINISIMRAFVAVRHLVLNPPVDRVGQLENQVKELKEYIEDVFADYNDINDDTRMQLELINETLAELQSKNKALNKSRPKIGFVK</sequence>
<reference evidence="3 4" key="1">
    <citation type="submission" date="2013-04" db="EMBL/GenBank/DDBJ databases">
        <title>The Genome Sequence of Parabacteroides goldsteinii DSM 19448.</title>
        <authorList>
            <consortium name="The Broad Institute Genomics Platform"/>
            <person name="Earl A."/>
            <person name="Ward D."/>
            <person name="Feldgarden M."/>
            <person name="Gevers D."/>
            <person name="Martens E."/>
            <person name="Sakamoto M."/>
            <person name="Benno Y."/>
            <person name="Song Y."/>
            <person name="Liu C."/>
            <person name="Lee J."/>
            <person name="Bolanos M."/>
            <person name="Vaisanen M.L."/>
            <person name="Finegold S.M."/>
            <person name="Walker B."/>
            <person name="Young S."/>
            <person name="Zeng Q."/>
            <person name="Gargeya S."/>
            <person name="Fitzgerald M."/>
            <person name="Haas B."/>
            <person name="Abouelleil A."/>
            <person name="Allen A.W."/>
            <person name="Alvarado L."/>
            <person name="Arachchi H.M."/>
            <person name="Berlin A.M."/>
            <person name="Chapman S.B."/>
            <person name="Gainer-Dewar J."/>
            <person name="Goldberg J."/>
            <person name="Griggs A."/>
            <person name="Gujja S."/>
            <person name="Hansen M."/>
            <person name="Howarth C."/>
            <person name="Imamovic A."/>
            <person name="Ireland A."/>
            <person name="Larimer J."/>
            <person name="McCowan C."/>
            <person name="Murphy C."/>
            <person name="Pearson M."/>
            <person name="Poon T.W."/>
            <person name="Priest M."/>
            <person name="Roberts A."/>
            <person name="Saif S."/>
            <person name="Shea T."/>
            <person name="Sisk P."/>
            <person name="Sykes S."/>
            <person name="Wortman J."/>
            <person name="Nusbaum C."/>
            <person name="Birren B."/>
        </authorList>
    </citation>
    <scope>NUCLEOTIDE SEQUENCE [LARGE SCALE GENOMIC DNA]</scope>
    <source>
        <strain evidence="3 4">DSM 19448</strain>
    </source>
</reference>
<feature type="coiled-coil region" evidence="1">
    <location>
        <begin position="129"/>
        <end position="181"/>
    </location>
</feature>
<feature type="domain" description="KilA-N DNA-binding" evidence="2">
    <location>
        <begin position="9"/>
        <end position="97"/>
    </location>
</feature>
<dbReference type="PATRIC" id="fig|927665.4.peg.1846"/>
<organism evidence="3 4">
    <name type="scientific">Parabacteroides goldsteinii DSM 19448 = WAL 12034</name>
    <dbReference type="NCBI Taxonomy" id="927665"/>
    <lineage>
        <taxon>Bacteria</taxon>
        <taxon>Pseudomonadati</taxon>
        <taxon>Bacteroidota</taxon>
        <taxon>Bacteroidia</taxon>
        <taxon>Bacteroidales</taxon>
        <taxon>Tannerellaceae</taxon>
        <taxon>Parabacteroides</taxon>
    </lineage>
</organism>
<proteinExistence type="predicted"/>